<name>A0ABS9YPI7_9ACTN</name>
<evidence type="ECO:0000313" key="2">
    <source>
        <dbReference type="EMBL" id="MCI3279193.1"/>
    </source>
</evidence>
<keyword evidence="3" id="KW-1185">Reference proteome</keyword>
<dbReference type="Proteomes" id="UP001165269">
    <property type="component" value="Unassembled WGS sequence"/>
</dbReference>
<feature type="compositionally biased region" description="Polar residues" evidence="1">
    <location>
        <begin position="1"/>
        <end position="11"/>
    </location>
</feature>
<sequence length="119" mass="12908">MKASSRSARQTIRTRSAQTRAAHRAHRQVATGLPQTARTHLVAAGLDDTTAKRYAGAFSRGVQADATVQAPVKLKGRTRKLVPAKPYDVSTFAARLSVYRPKDLTAAARFERAAHRLAA</sequence>
<organism evidence="2 3">
    <name type="scientific">Streptomyces cylindrosporus</name>
    <dbReference type="NCBI Taxonomy" id="2927583"/>
    <lineage>
        <taxon>Bacteria</taxon>
        <taxon>Bacillati</taxon>
        <taxon>Actinomycetota</taxon>
        <taxon>Actinomycetes</taxon>
        <taxon>Kitasatosporales</taxon>
        <taxon>Streptomycetaceae</taxon>
        <taxon>Streptomyces</taxon>
    </lineage>
</organism>
<evidence type="ECO:0000313" key="3">
    <source>
        <dbReference type="Proteomes" id="UP001165269"/>
    </source>
</evidence>
<accession>A0ABS9YPI7</accession>
<reference evidence="2" key="1">
    <citation type="submission" date="2022-03" db="EMBL/GenBank/DDBJ databases">
        <title>Streptomyces 7R015 and 7R016 isolated from Barleria lupulina in Thailand.</title>
        <authorList>
            <person name="Kanchanasin P."/>
            <person name="Phongsopitanun W."/>
            <person name="Tanasupawat S."/>
        </authorList>
    </citation>
    <scope>NUCLEOTIDE SEQUENCE</scope>
    <source>
        <strain evidence="2">7R015</strain>
    </source>
</reference>
<proteinExistence type="predicted"/>
<evidence type="ECO:0008006" key="4">
    <source>
        <dbReference type="Google" id="ProtNLM"/>
    </source>
</evidence>
<dbReference type="RefSeq" id="WP_242778967.1">
    <property type="nucleotide sequence ID" value="NZ_JALDAY010000024.1"/>
</dbReference>
<gene>
    <name evidence="2" type="ORF">MQP27_49830</name>
</gene>
<evidence type="ECO:0000256" key="1">
    <source>
        <dbReference type="SAM" id="MobiDB-lite"/>
    </source>
</evidence>
<protein>
    <recommendedName>
        <fullName evidence="4">Integrase</fullName>
    </recommendedName>
</protein>
<comment type="caution">
    <text evidence="2">The sequence shown here is derived from an EMBL/GenBank/DDBJ whole genome shotgun (WGS) entry which is preliminary data.</text>
</comment>
<feature type="region of interest" description="Disordered" evidence="1">
    <location>
        <begin position="1"/>
        <end position="36"/>
    </location>
</feature>
<dbReference type="EMBL" id="JALDAY010000024">
    <property type="protein sequence ID" value="MCI3279193.1"/>
    <property type="molecule type" value="Genomic_DNA"/>
</dbReference>